<name>A0A2A2K3J3_9BILA</name>
<dbReference type="Pfam" id="PF04536">
    <property type="entry name" value="TPM_phosphatase"/>
    <property type="match status" value="1"/>
</dbReference>
<dbReference type="PANTHER" id="PTHR30373:SF2">
    <property type="entry name" value="UPF0603 PROTEIN YGCG"/>
    <property type="match status" value="1"/>
</dbReference>
<proteinExistence type="predicted"/>
<dbReference type="InterPro" id="IPR007621">
    <property type="entry name" value="TPM_dom"/>
</dbReference>
<dbReference type="Proteomes" id="UP000218231">
    <property type="component" value="Unassembled WGS sequence"/>
</dbReference>
<dbReference type="AlphaFoldDB" id="A0A2A2K3J3"/>
<dbReference type="OrthoDB" id="8062037at2759"/>
<feature type="domain" description="TPM" evidence="1">
    <location>
        <begin position="17"/>
        <end position="92"/>
    </location>
</feature>
<evidence type="ECO:0000259" key="1">
    <source>
        <dbReference type="Pfam" id="PF04536"/>
    </source>
</evidence>
<evidence type="ECO:0000313" key="3">
    <source>
        <dbReference type="Proteomes" id="UP000218231"/>
    </source>
</evidence>
<accession>A0A2A2K3J3</accession>
<dbReference type="STRING" id="2018661.A0A2A2K3J3"/>
<protein>
    <recommendedName>
        <fullName evidence="1">TPM domain-containing protein</fullName>
    </recommendedName>
</protein>
<comment type="caution">
    <text evidence="2">The sequence shown here is derived from an EMBL/GenBank/DDBJ whole genome shotgun (WGS) entry which is preliminary data.</text>
</comment>
<evidence type="ECO:0000313" key="2">
    <source>
        <dbReference type="EMBL" id="PAV68498.1"/>
    </source>
</evidence>
<dbReference type="PANTHER" id="PTHR30373">
    <property type="entry name" value="UPF0603 PROTEIN YGCG"/>
    <property type="match status" value="1"/>
</dbReference>
<dbReference type="Gene3D" id="3.10.310.50">
    <property type="match status" value="1"/>
</dbReference>
<organism evidence="2 3">
    <name type="scientific">Diploscapter pachys</name>
    <dbReference type="NCBI Taxonomy" id="2018661"/>
    <lineage>
        <taxon>Eukaryota</taxon>
        <taxon>Metazoa</taxon>
        <taxon>Ecdysozoa</taxon>
        <taxon>Nematoda</taxon>
        <taxon>Chromadorea</taxon>
        <taxon>Rhabditida</taxon>
        <taxon>Rhabditina</taxon>
        <taxon>Rhabditomorpha</taxon>
        <taxon>Rhabditoidea</taxon>
        <taxon>Rhabditidae</taxon>
        <taxon>Diploscapter</taxon>
    </lineage>
</organism>
<keyword evidence="3" id="KW-1185">Reference proteome</keyword>
<sequence length="169" mass="18124">MLAPATAQTFPKFTGLVVDAANVLPPETKAALTQKLEALQKDTKRQLVVATIPDLQGDTIEDYGYKLGRSWGVGLRDVNNGAILIVAPNQRKDVIPRFKAGDMPGGITAGVDALDKQLRASPEEQQARLDAAAKQFDQIHQRSAERRSGGGGVPFGLIIWARRAVGSPL</sequence>
<reference evidence="2 3" key="1">
    <citation type="journal article" date="2017" name="Curr. Biol.">
        <title>Genome architecture and evolution of a unichromosomal asexual nematode.</title>
        <authorList>
            <person name="Fradin H."/>
            <person name="Zegar C."/>
            <person name="Gutwein M."/>
            <person name="Lucas J."/>
            <person name="Kovtun M."/>
            <person name="Corcoran D."/>
            <person name="Baugh L.R."/>
            <person name="Kiontke K."/>
            <person name="Gunsalus K."/>
            <person name="Fitch D.H."/>
            <person name="Piano F."/>
        </authorList>
    </citation>
    <scope>NUCLEOTIDE SEQUENCE [LARGE SCALE GENOMIC DNA]</scope>
    <source>
        <strain evidence="2">PF1309</strain>
    </source>
</reference>
<gene>
    <name evidence="2" type="ORF">WR25_06197</name>
</gene>
<dbReference type="EMBL" id="LIAE01009743">
    <property type="protein sequence ID" value="PAV68498.1"/>
    <property type="molecule type" value="Genomic_DNA"/>
</dbReference>